<dbReference type="AlphaFoldDB" id="A0A813JI91"/>
<dbReference type="Proteomes" id="UP000626109">
    <property type="component" value="Unassembled WGS sequence"/>
</dbReference>
<comment type="caution">
    <text evidence="1">The sequence shown here is derived from an EMBL/GenBank/DDBJ whole genome shotgun (WGS) entry which is preliminary data.</text>
</comment>
<evidence type="ECO:0000313" key="2">
    <source>
        <dbReference type="Proteomes" id="UP000626109"/>
    </source>
</evidence>
<gene>
    <name evidence="1" type="ORF">PGLA2088_LOCUS19645</name>
</gene>
<name>A0A813JI91_POLGL</name>
<accession>A0A813JI91</accession>
<protein>
    <submittedName>
        <fullName evidence="1">Uncharacterized protein</fullName>
    </submittedName>
</protein>
<reference evidence="1" key="1">
    <citation type="submission" date="2021-02" db="EMBL/GenBank/DDBJ databases">
        <authorList>
            <person name="Dougan E. K."/>
            <person name="Rhodes N."/>
            <person name="Thang M."/>
            <person name="Chan C."/>
        </authorList>
    </citation>
    <scope>NUCLEOTIDE SEQUENCE</scope>
</reference>
<sequence length="141" mass="15800">MPQMVASRRLGVALDFDLTKTPAPVYMNMGRNMSREYRAGIADYSNMILASGKPCNDLDEKKWQGNGFAGHVQYVPYLGREPLRAGVKMERDIQVATMPRENGAPLNVTQMGARVCPIESLIREQDAVWNERTRPSTINVT</sequence>
<evidence type="ECO:0000313" key="1">
    <source>
        <dbReference type="EMBL" id="CAE8675976.1"/>
    </source>
</evidence>
<dbReference type="EMBL" id="CAJNNW010025170">
    <property type="protein sequence ID" value="CAE8675976.1"/>
    <property type="molecule type" value="Genomic_DNA"/>
</dbReference>
<proteinExistence type="predicted"/>
<organism evidence="1 2">
    <name type="scientific">Polarella glacialis</name>
    <name type="common">Dinoflagellate</name>
    <dbReference type="NCBI Taxonomy" id="89957"/>
    <lineage>
        <taxon>Eukaryota</taxon>
        <taxon>Sar</taxon>
        <taxon>Alveolata</taxon>
        <taxon>Dinophyceae</taxon>
        <taxon>Suessiales</taxon>
        <taxon>Suessiaceae</taxon>
        <taxon>Polarella</taxon>
    </lineage>
</organism>